<feature type="compositionally biased region" description="Basic and acidic residues" evidence="2">
    <location>
        <begin position="181"/>
        <end position="193"/>
    </location>
</feature>
<feature type="compositionally biased region" description="Polar residues" evidence="2">
    <location>
        <begin position="109"/>
        <end position="119"/>
    </location>
</feature>
<feature type="repeat" description="TPR" evidence="1">
    <location>
        <begin position="284"/>
        <end position="317"/>
    </location>
</feature>
<dbReference type="PANTHER" id="PTHR46284">
    <property type="entry name" value="PROTEIN KINESIN LIGHT CHAIN-RELATED 3"/>
    <property type="match status" value="1"/>
</dbReference>
<keyword evidence="1" id="KW-0802">TPR repeat</keyword>
<dbReference type="InterPro" id="IPR041617">
    <property type="entry name" value="TPR_MalT"/>
</dbReference>
<dbReference type="Pfam" id="PF13424">
    <property type="entry name" value="TPR_12"/>
    <property type="match status" value="1"/>
</dbReference>
<feature type="domain" description="MalT-like TPR region" evidence="3">
    <location>
        <begin position="336"/>
        <end position="524"/>
    </location>
</feature>
<dbReference type="AlphaFoldDB" id="A0A6I9RMT7"/>
<dbReference type="InterPro" id="IPR019734">
    <property type="entry name" value="TPR_rpt"/>
</dbReference>
<gene>
    <name evidence="5" type="primary">LOC105048029</name>
</gene>
<dbReference type="SMART" id="SM00028">
    <property type="entry name" value="TPR"/>
    <property type="match status" value="9"/>
</dbReference>
<organism evidence="4 5">
    <name type="scientific">Elaeis guineensis var. tenera</name>
    <name type="common">Oil palm</name>
    <dbReference type="NCBI Taxonomy" id="51953"/>
    <lineage>
        <taxon>Eukaryota</taxon>
        <taxon>Viridiplantae</taxon>
        <taxon>Streptophyta</taxon>
        <taxon>Embryophyta</taxon>
        <taxon>Tracheophyta</taxon>
        <taxon>Spermatophyta</taxon>
        <taxon>Magnoliopsida</taxon>
        <taxon>Liliopsida</taxon>
        <taxon>Arecaceae</taxon>
        <taxon>Arecoideae</taxon>
        <taxon>Cocoseae</taxon>
        <taxon>Elaeidinae</taxon>
        <taxon>Elaeis</taxon>
    </lineage>
</organism>
<dbReference type="Gene3D" id="1.25.40.10">
    <property type="entry name" value="Tetratricopeptide repeat domain"/>
    <property type="match status" value="4"/>
</dbReference>
<dbReference type="Proteomes" id="UP000504607">
    <property type="component" value="Chromosome 1"/>
</dbReference>
<dbReference type="GeneID" id="105048029"/>
<evidence type="ECO:0000256" key="2">
    <source>
        <dbReference type="SAM" id="MobiDB-lite"/>
    </source>
</evidence>
<dbReference type="InParanoid" id="A0A6I9RMT7"/>
<evidence type="ECO:0000256" key="1">
    <source>
        <dbReference type="PROSITE-ProRule" id="PRU00339"/>
    </source>
</evidence>
<dbReference type="OrthoDB" id="749803at2759"/>
<dbReference type="Pfam" id="PF13181">
    <property type="entry name" value="TPR_8"/>
    <property type="match status" value="1"/>
</dbReference>
<feature type="compositionally biased region" description="Low complexity" evidence="2">
    <location>
        <begin position="36"/>
        <end position="56"/>
    </location>
</feature>
<dbReference type="PANTHER" id="PTHR46284:SF5">
    <property type="entry name" value="PROTEIN KINESIN LIGHT CHAIN-RELATED 3"/>
    <property type="match status" value="1"/>
</dbReference>
<evidence type="ECO:0000313" key="4">
    <source>
        <dbReference type="Proteomes" id="UP000504607"/>
    </source>
</evidence>
<reference evidence="5" key="1">
    <citation type="submission" date="2025-08" db="UniProtKB">
        <authorList>
            <consortium name="RefSeq"/>
        </authorList>
    </citation>
    <scope>IDENTIFICATION</scope>
</reference>
<feature type="repeat" description="TPR" evidence="1">
    <location>
        <begin position="408"/>
        <end position="441"/>
    </location>
</feature>
<proteinExistence type="predicted"/>
<protein>
    <submittedName>
        <fullName evidence="5">Protein KINESIN LIGHT CHAIN-RELATED 1</fullName>
    </submittedName>
</protein>
<dbReference type="RefSeq" id="XP_010925525.1">
    <property type="nucleotide sequence ID" value="XM_010927223.2"/>
</dbReference>
<dbReference type="InterPro" id="IPR011990">
    <property type="entry name" value="TPR-like_helical_dom_sf"/>
</dbReference>
<name>A0A6I9RMT7_ELAGV</name>
<evidence type="ECO:0000313" key="5">
    <source>
        <dbReference type="RefSeq" id="XP_010925525.1"/>
    </source>
</evidence>
<feature type="region of interest" description="Disordered" evidence="2">
    <location>
        <begin position="1"/>
        <end position="71"/>
    </location>
</feature>
<evidence type="ECO:0000259" key="3">
    <source>
        <dbReference type="Pfam" id="PF17874"/>
    </source>
</evidence>
<dbReference type="PROSITE" id="PS50005">
    <property type="entry name" value="TPR"/>
    <property type="match status" value="2"/>
</dbReference>
<dbReference type="SUPFAM" id="SSF48452">
    <property type="entry name" value="TPR-like"/>
    <property type="match status" value="3"/>
</dbReference>
<keyword evidence="4" id="KW-1185">Reference proteome</keyword>
<dbReference type="KEGG" id="egu:105048029"/>
<sequence>MPGSIMDVVDGNMASHGWNSPRIKKNLPSIKTTRASPSPTSSESSSGWSNSGRSFGSFGGESRSDAESHHLINGNKKVMKISEEGDHVKDLAVRGDNSLLDKKFKQASKVHSPSTNSPVSWKKSAKPPRLPLESITPSKSIIKNKESPEIGGNNVKKLGAEPRPLKKYKSFPNKDASMFKNETEDSPKMESTHPDLGPYLLKQARDVISLGDSPRKALQLALRAAKSFERSACKKPNLNLVMSLHIVAEIHCTLGQYDLAIPVLERSIEIPSVEHGHDHALAKFSGYMHLGDIYATMGQIENSIQCYTRALEVQKLALGDKDPRVGDACRYLAEAHVQALQFDEAERLCQMALDIHREKDHFASLEEMADRRLMGLICDAKGDYESALEHLVMASMAMMSNGQEAEVALVDCSIGETYLALARYDEAVFAYQKALTVFKSTKGEDHPLVASVLVRLAELYLKKGRLRESRSYCENALLIYGKPLPGTSPEEVACGLTDISAIFASMNEHEMALKLLQSALDFYNDLPGQQSKAAGVEAQMGVLYYIVGDYSESYASFQNSVAKFRACGKKKSAFFGIALNQMGLACVQLDEINEAAKLFEEAKSILEQEYGPYHPDTLGAYSNLAGTYDALGRLNDAIGILEYLVEIREEKLGTANPTVDDEKKRLSVLLKDAGRVRHQKTRSLEILLEGGNSSGIKKKAIPV</sequence>
<feature type="region of interest" description="Disordered" evidence="2">
    <location>
        <begin position="103"/>
        <end position="195"/>
    </location>
</feature>
<accession>A0A6I9RMT7</accession>
<dbReference type="Pfam" id="PF17874">
    <property type="entry name" value="TPR_MalT"/>
    <property type="match status" value="1"/>
</dbReference>